<dbReference type="Gene3D" id="1.10.3210.10">
    <property type="entry name" value="Hypothetical protein af1432"/>
    <property type="match status" value="1"/>
</dbReference>
<dbReference type="Pfam" id="PF00072">
    <property type="entry name" value="Response_reg"/>
    <property type="match status" value="1"/>
</dbReference>
<keyword evidence="7" id="KW-1185">Reference proteome</keyword>
<comment type="caution">
    <text evidence="6">The sequence shown here is derived from an EMBL/GenBank/DDBJ whole genome shotgun (WGS) entry which is preliminary data.</text>
</comment>
<evidence type="ECO:0000259" key="4">
    <source>
        <dbReference type="PROSITE" id="PS50110"/>
    </source>
</evidence>
<name>A0A923LNM4_9FIRM</name>
<feature type="domain" description="Response regulatory" evidence="4">
    <location>
        <begin position="4"/>
        <end position="119"/>
    </location>
</feature>
<dbReference type="Pfam" id="PF13487">
    <property type="entry name" value="HD_5"/>
    <property type="match status" value="1"/>
</dbReference>
<comment type="function">
    <text evidence="2">May play the central regulatory role in sporulation. It may be an element of the effector pathway responsible for the activation of sporulation genes in response to nutritional stress. Spo0A may act in concert with spo0H (a sigma factor) to control the expression of some genes that are critical to the sporulation process.</text>
</comment>
<feature type="modified residue" description="4-aspartylphosphate" evidence="3">
    <location>
        <position position="52"/>
    </location>
</feature>
<accession>A0A923LNM4</accession>
<evidence type="ECO:0000256" key="2">
    <source>
        <dbReference type="ARBA" id="ARBA00024867"/>
    </source>
</evidence>
<sequence>MNEVILVVDDDSANLMLAQKMLGKEFRIAAANSGKAALRYLEKHKPDLILLDINMPEMDGFETMEQLQGNDSYKSIPVIFLTADKSVETETTCFQVGAIDFVGKPFVPEVLLSRVKKTLELEHYHMHLEDMVKEKTQQIKDIQEHVIAGMANLIESRDNSTGKHVKNTQMYVKLIADELRERGIYQDILNDAYIHDLCNAAPLHDVGKIRIPDHILQKPGRLTEEEYEVMKMHTVYSRDIIQDIIGDVEDEEYVKMAQDIAYYHHERWDGRGYPMGLSKDRIPLCARIMALADVFDALYEERCYKPAIRPLEKVMDTILAGKGTQFDPIITDVFISMEDKLREILNQME</sequence>
<dbReference type="PROSITE" id="PS51832">
    <property type="entry name" value="HD_GYP"/>
    <property type="match status" value="1"/>
</dbReference>
<proteinExistence type="predicted"/>
<dbReference type="SMART" id="SM00471">
    <property type="entry name" value="HDc"/>
    <property type="match status" value="1"/>
</dbReference>
<dbReference type="SUPFAM" id="SSF109604">
    <property type="entry name" value="HD-domain/PDEase-like"/>
    <property type="match status" value="1"/>
</dbReference>
<evidence type="ECO:0000259" key="5">
    <source>
        <dbReference type="PROSITE" id="PS51832"/>
    </source>
</evidence>
<dbReference type="PANTHER" id="PTHR45228">
    <property type="entry name" value="CYCLIC DI-GMP PHOSPHODIESTERASE TM_0186-RELATED"/>
    <property type="match status" value="1"/>
</dbReference>
<dbReference type="PANTHER" id="PTHR45228:SF5">
    <property type="entry name" value="CYCLIC DI-GMP PHOSPHODIESTERASE VC_1348-RELATED"/>
    <property type="match status" value="1"/>
</dbReference>
<keyword evidence="3" id="KW-0597">Phosphoprotein</keyword>
<gene>
    <name evidence="6" type="ORF">H8S17_04865</name>
</gene>
<feature type="domain" description="HD-GYP" evidence="5">
    <location>
        <begin position="139"/>
        <end position="349"/>
    </location>
</feature>
<dbReference type="Gene3D" id="3.40.50.2300">
    <property type="match status" value="1"/>
</dbReference>
<evidence type="ECO:0000256" key="3">
    <source>
        <dbReference type="PROSITE-ProRule" id="PRU00169"/>
    </source>
</evidence>
<dbReference type="RefSeq" id="WP_186866460.1">
    <property type="nucleotide sequence ID" value="NZ_JACOPH010000002.1"/>
</dbReference>
<dbReference type="PROSITE" id="PS50110">
    <property type="entry name" value="RESPONSE_REGULATORY"/>
    <property type="match status" value="1"/>
</dbReference>
<dbReference type="InterPro" id="IPR003607">
    <property type="entry name" value="HD/PDEase_dom"/>
</dbReference>
<dbReference type="Proteomes" id="UP000606720">
    <property type="component" value="Unassembled WGS sequence"/>
</dbReference>
<evidence type="ECO:0000256" key="1">
    <source>
        <dbReference type="ARBA" id="ARBA00018672"/>
    </source>
</evidence>
<evidence type="ECO:0000313" key="7">
    <source>
        <dbReference type="Proteomes" id="UP000606720"/>
    </source>
</evidence>
<evidence type="ECO:0000313" key="6">
    <source>
        <dbReference type="EMBL" id="MBC5713550.1"/>
    </source>
</evidence>
<reference evidence="6" key="1">
    <citation type="submission" date="2020-08" db="EMBL/GenBank/DDBJ databases">
        <title>Genome public.</title>
        <authorList>
            <person name="Liu C."/>
            <person name="Sun Q."/>
        </authorList>
    </citation>
    <scope>NUCLEOTIDE SEQUENCE</scope>
    <source>
        <strain evidence="6">BX1005</strain>
    </source>
</reference>
<dbReference type="SUPFAM" id="SSF52172">
    <property type="entry name" value="CheY-like"/>
    <property type="match status" value="1"/>
</dbReference>
<dbReference type="InterPro" id="IPR037522">
    <property type="entry name" value="HD_GYP_dom"/>
</dbReference>
<dbReference type="InterPro" id="IPR001789">
    <property type="entry name" value="Sig_transdc_resp-reg_receiver"/>
</dbReference>
<dbReference type="SMART" id="SM00448">
    <property type="entry name" value="REC"/>
    <property type="match status" value="1"/>
</dbReference>
<protein>
    <recommendedName>
        <fullName evidence="1">Stage 0 sporulation protein A homolog</fullName>
    </recommendedName>
</protein>
<dbReference type="GO" id="GO:0000160">
    <property type="term" value="P:phosphorelay signal transduction system"/>
    <property type="evidence" value="ECO:0007669"/>
    <property type="project" value="InterPro"/>
</dbReference>
<dbReference type="EMBL" id="JACOPH010000002">
    <property type="protein sequence ID" value="MBC5713550.1"/>
    <property type="molecule type" value="Genomic_DNA"/>
</dbReference>
<dbReference type="InterPro" id="IPR052020">
    <property type="entry name" value="Cyclic_di-GMP/3'3'-cGAMP_PDE"/>
</dbReference>
<organism evidence="6 7">
    <name type="scientific">Roseburia zhanii</name>
    <dbReference type="NCBI Taxonomy" id="2763064"/>
    <lineage>
        <taxon>Bacteria</taxon>
        <taxon>Bacillati</taxon>
        <taxon>Bacillota</taxon>
        <taxon>Clostridia</taxon>
        <taxon>Lachnospirales</taxon>
        <taxon>Lachnospiraceae</taxon>
        <taxon>Roseburia</taxon>
    </lineage>
</organism>
<dbReference type="CDD" id="cd00077">
    <property type="entry name" value="HDc"/>
    <property type="match status" value="1"/>
</dbReference>
<dbReference type="InterPro" id="IPR011006">
    <property type="entry name" value="CheY-like_superfamily"/>
</dbReference>
<dbReference type="AlphaFoldDB" id="A0A923LNM4"/>